<dbReference type="AlphaFoldDB" id="A0A4V6D3U3"/>
<reference evidence="1" key="1">
    <citation type="submission" date="2019-03" db="EMBL/GenBank/DDBJ databases">
        <title>WGS assembly of Setaria viridis.</title>
        <authorList>
            <person name="Huang P."/>
            <person name="Jenkins J."/>
            <person name="Grimwood J."/>
            <person name="Barry K."/>
            <person name="Healey A."/>
            <person name="Mamidi S."/>
            <person name="Sreedasyam A."/>
            <person name="Shu S."/>
            <person name="Feldman M."/>
            <person name="Wu J."/>
            <person name="Yu Y."/>
            <person name="Chen C."/>
            <person name="Johnson J."/>
            <person name="Rokhsar D."/>
            <person name="Baxter I."/>
            <person name="Schmutz J."/>
            <person name="Brutnell T."/>
            <person name="Kellogg E."/>
        </authorList>
    </citation>
    <scope>NUCLEOTIDE SEQUENCE [LARGE SCALE GENOMIC DNA]</scope>
</reference>
<sequence>MNLAPWHARFKPSQAFFSFVCVIVCVHKRIFIEPVGFHLEFPCGP</sequence>
<protein>
    <submittedName>
        <fullName evidence="1">Uncharacterized protein</fullName>
    </submittedName>
</protein>
<organism evidence="1 2">
    <name type="scientific">Setaria viridis</name>
    <name type="common">Green bristlegrass</name>
    <name type="synonym">Setaria italica subsp. viridis</name>
    <dbReference type="NCBI Taxonomy" id="4556"/>
    <lineage>
        <taxon>Eukaryota</taxon>
        <taxon>Viridiplantae</taxon>
        <taxon>Streptophyta</taxon>
        <taxon>Embryophyta</taxon>
        <taxon>Tracheophyta</taxon>
        <taxon>Spermatophyta</taxon>
        <taxon>Magnoliopsida</taxon>
        <taxon>Liliopsida</taxon>
        <taxon>Poales</taxon>
        <taxon>Poaceae</taxon>
        <taxon>PACMAD clade</taxon>
        <taxon>Panicoideae</taxon>
        <taxon>Panicodae</taxon>
        <taxon>Paniceae</taxon>
        <taxon>Cenchrinae</taxon>
        <taxon>Setaria</taxon>
    </lineage>
</organism>
<evidence type="ECO:0000313" key="2">
    <source>
        <dbReference type="Proteomes" id="UP000298652"/>
    </source>
</evidence>
<keyword evidence="2" id="KW-1185">Reference proteome</keyword>
<dbReference type="Gramene" id="TKW03936">
    <property type="protein sequence ID" value="TKW03936"/>
    <property type="gene ID" value="SEVIR_7G076100v2"/>
</dbReference>
<dbReference type="EMBL" id="CM016558">
    <property type="protein sequence ID" value="TKW03936.1"/>
    <property type="molecule type" value="Genomic_DNA"/>
</dbReference>
<evidence type="ECO:0000313" key="1">
    <source>
        <dbReference type="EMBL" id="TKW03936.1"/>
    </source>
</evidence>
<proteinExistence type="predicted"/>
<dbReference type="Proteomes" id="UP000298652">
    <property type="component" value="Chromosome 7"/>
</dbReference>
<accession>A0A4V6D3U3</accession>
<name>A0A4V6D3U3_SETVI</name>
<gene>
    <name evidence="1" type="ORF">SEVIR_7G076100v2</name>
</gene>